<protein>
    <submittedName>
        <fullName evidence="6">ATPase family associated with various cellular activities-domain-containing protein</fullName>
    </submittedName>
</protein>
<dbReference type="GO" id="GO:0016887">
    <property type="term" value="F:ATP hydrolysis activity"/>
    <property type="evidence" value="ECO:0007669"/>
    <property type="project" value="InterPro"/>
</dbReference>
<keyword evidence="7" id="KW-1185">Reference proteome</keyword>
<dbReference type="PROSITE" id="PS00674">
    <property type="entry name" value="AAA"/>
    <property type="match status" value="1"/>
</dbReference>
<dbReference type="Gene3D" id="2.40.40.20">
    <property type="match status" value="1"/>
</dbReference>
<dbReference type="InterPro" id="IPR009010">
    <property type="entry name" value="Asp_de-COase-like_dom_sf"/>
</dbReference>
<accession>A0AAD6WRT5</accession>
<dbReference type="PANTHER" id="PTHR23077">
    <property type="entry name" value="AAA-FAMILY ATPASE"/>
    <property type="match status" value="1"/>
</dbReference>
<keyword evidence="3 4" id="KW-0067">ATP-binding</keyword>
<dbReference type="FunFam" id="3.40.50.300:FF:004781">
    <property type="entry name" value="Bromodomain protein"/>
    <property type="match status" value="1"/>
</dbReference>
<comment type="similarity">
    <text evidence="1 4">Belongs to the AAA ATPase family.</text>
</comment>
<dbReference type="EMBL" id="JARJCM010000200">
    <property type="protein sequence ID" value="KAJ7022927.1"/>
    <property type="molecule type" value="Genomic_DNA"/>
</dbReference>
<evidence type="ECO:0000259" key="5">
    <source>
        <dbReference type="SMART" id="SM01073"/>
    </source>
</evidence>
<dbReference type="SUPFAM" id="SSF54585">
    <property type="entry name" value="Cdc48 domain 2-like"/>
    <property type="match status" value="1"/>
</dbReference>
<sequence>MLILECPTIAVYIATLLLGLTSLDLGISSAEELGILSVLFENLPALHRIQLSVFVGRSEEPTTHEFHSYIFPSVLISSMGKLIGRRQSLDVVLVNWEFENIDVLVGIVSAGEHLNGLTLHHCSIRSLEHASLSFELKSIQLLALVSCQLTPRILQLMAATTIKLTVLRVKGALNRHQYLTAFRGNRLRLSIQSLQICVDTSDYDEEDEEESYLPVLAGLLVFPTVQLDITTTAEEPIQNLERSLEYSLSSRRTSPAWPEQYLHRNPQTQYIAKSAFGRRVATLNPASMEVLGLFRGDIIIVRNGATPSSSVSSDDVEEGRIQVNKVARNNLRRVHILPFDDSIEGLSGNIFDSTSSHISWKVCHDRLDLLDRYLARFIAYRPVRMGGTFLVRDGMRTVEFKVMETAAEFCIVAQDTVIHTGKFLVYVLRYAANACCKQREVENNSPAIIFIDEIDSIAPKREKTNSEVERPVVSQLLTLMDGLKARSNVVVMAATNRPNSIDPALRRFGRFDRELTLNMKLGKDVDLEQITADTRGYVGSDVASLCSDLDEDTIDAEVVDSLGVTMDNFHFALGTSKPSAPRETVVEVRSSGTMLAIRESIEPDIPEEDPSSRFQEHFEKAMTFACRSVSDQDTRRYEMFSQNLQLSRGFGDNFKCPEGEAGSAAAAGKAGFTEDTADDDLYAQQDFLLLPSPGCNTYSS</sequence>
<evidence type="ECO:0000256" key="3">
    <source>
        <dbReference type="ARBA" id="ARBA00022840"/>
    </source>
</evidence>
<gene>
    <name evidence="6" type="ORF">C8F04DRAFT_1272114</name>
</gene>
<evidence type="ECO:0000256" key="4">
    <source>
        <dbReference type="RuleBase" id="RU003651"/>
    </source>
</evidence>
<dbReference type="Pfam" id="PF00004">
    <property type="entry name" value="AAA"/>
    <property type="match status" value="1"/>
</dbReference>
<dbReference type="Gene3D" id="3.10.330.10">
    <property type="match status" value="1"/>
</dbReference>
<organism evidence="6 7">
    <name type="scientific">Mycena alexandri</name>
    <dbReference type="NCBI Taxonomy" id="1745969"/>
    <lineage>
        <taxon>Eukaryota</taxon>
        <taxon>Fungi</taxon>
        <taxon>Dikarya</taxon>
        <taxon>Basidiomycota</taxon>
        <taxon>Agaricomycotina</taxon>
        <taxon>Agaricomycetes</taxon>
        <taxon>Agaricomycetidae</taxon>
        <taxon>Agaricales</taxon>
        <taxon>Marasmiineae</taxon>
        <taxon>Mycenaceae</taxon>
        <taxon>Mycena</taxon>
    </lineage>
</organism>
<feature type="domain" description="CDC48 N-terminal subdomain" evidence="5">
    <location>
        <begin position="269"/>
        <end position="342"/>
    </location>
</feature>
<dbReference type="InterPro" id="IPR003338">
    <property type="entry name" value="CDC4_N-term_subdom"/>
</dbReference>
<proteinExistence type="inferred from homology"/>
<name>A0AAD6WRT5_9AGAR</name>
<evidence type="ECO:0000256" key="2">
    <source>
        <dbReference type="ARBA" id="ARBA00022741"/>
    </source>
</evidence>
<dbReference type="SUPFAM" id="SSF52540">
    <property type="entry name" value="P-loop containing nucleoside triphosphate hydrolases"/>
    <property type="match status" value="1"/>
</dbReference>
<keyword evidence="2 4" id="KW-0547">Nucleotide-binding</keyword>
<dbReference type="GO" id="GO:0005737">
    <property type="term" value="C:cytoplasm"/>
    <property type="evidence" value="ECO:0007669"/>
    <property type="project" value="UniProtKB-ARBA"/>
</dbReference>
<dbReference type="Proteomes" id="UP001218188">
    <property type="component" value="Unassembled WGS sequence"/>
</dbReference>
<dbReference type="Gene3D" id="3.40.50.300">
    <property type="entry name" value="P-loop containing nucleotide triphosphate hydrolases"/>
    <property type="match status" value="1"/>
</dbReference>
<dbReference type="Gene3D" id="6.10.20.150">
    <property type="match status" value="1"/>
</dbReference>
<dbReference type="AlphaFoldDB" id="A0AAD6WRT5"/>
<dbReference type="InterPro" id="IPR003960">
    <property type="entry name" value="ATPase_AAA_CS"/>
</dbReference>
<dbReference type="GO" id="GO:0005524">
    <property type="term" value="F:ATP binding"/>
    <property type="evidence" value="ECO:0007669"/>
    <property type="project" value="UniProtKB-KW"/>
</dbReference>
<dbReference type="PANTHER" id="PTHR23077:SF171">
    <property type="entry name" value="NUCLEAR VALOSIN-CONTAINING PROTEIN-LIKE"/>
    <property type="match status" value="1"/>
</dbReference>
<dbReference type="SUPFAM" id="SSF50692">
    <property type="entry name" value="ADC-like"/>
    <property type="match status" value="1"/>
</dbReference>
<reference evidence="6" key="1">
    <citation type="submission" date="2023-03" db="EMBL/GenBank/DDBJ databases">
        <title>Massive genome expansion in bonnet fungi (Mycena s.s.) driven by repeated elements and novel gene families across ecological guilds.</title>
        <authorList>
            <consortium name="Lawrence Berkeley National Laboratory"/>
            <person name="Harder C.B."/>
            <person name="Miyauchi S."/>
            <person name="Viragh M."/>
            <person name="Kuo A."/>
            <person name="Thoen E."/>
            <person name="Andreopoulos B."/>
            <person name="Lu D."/>
            <person name="Skrede I."/>
            <person name="Drula E."/>
            <person name="Henrissat B."/>
            <person name="Morin E."/>
            <person name="Kohler A."/>
            <person name="Barry K."/>
            <person name="LaButti K."/>
            <person name="Morin E."/>
            <person name="Salamov A."/>
            <person name="Lipzen A."/>
            <person name="Mereny Z."/>
            <person name="Hegedus B."/>
            <person name="Baldrian P."/>
            <person name="Stursova M."/>
            <person name="Weitz H."/>
            <person name="Taylor A."/>
            <person name="Grigoriev I.V."/>
            <person name="Nagy L.G."/>
            <person name="Martin F."/>
            <person name="Kauserud H."/>
        </authorList>
    </citation>
    <scope>NUCLEOTIDE SEQUENCE</scope>
    <source>
        <strain evidence="6">CBHHK200</strain>
    </source>
</reference>
<dbReference type="SMART" id="SM01073">
    <property type="entry name" value="CDC48_N"/>
    <property type="match status" value="1"/>
</dbReference>
<evidence type="ECO:0000313" key="7">
    <source>
        <dbReference type="Proteomes" id="UP001218188"/>
    </source>
</evidence>
<dbReference type="InterPro" id="IPR027417">
    <property type="entry name" value="P-loop_NTPase"/>
</dbReference>
<evidence type="ECO:0000256" key="1">
    <source>
        <dbReference type="ARBA" id="ARBA00006914"/>
    </source>
</evidence>
<dbReference type="InterPro" id="IPR050168">
    <property type="entry name" value="AAA_ATPase_domain"/>
</dbReference>
<comment type="caution">
    <text evidence="6">The sequence shown here is derived from an EMBL/GenBank/DDBJ whole genome shotgun (WGS) entry which is preliminary data.</text>
</comment>
<evidence type="ECO:0000313" key="6">
    <source>
        <dbReference type="EMBL" id="KAJ7022927.1"/>
    </source>
</evidence>
<dbReference type="InterPro" id="IPR029067">
    <property type="entry name" value="CDC48_domain_2-like_sf"/>
</dbReference>
<dbReference type="InterPro" id="IPR003959">
    <property type="entry name" value="ATPase_AAA_core"/>
</dbReference>